<dbReference type="EMBL" id="BEZZ01038290">
    <property type="protein sequence ID" value="GCC40262.1"/>
    <property type="molecule type" value="Genomic_DNA"/>
</dbReference>
<dbReference type="GO" id="GO:0008380">
    <property type="term" value="P:RNA splicing"/>
    <property type="evidence" value="ECO:0007669"/>
    <property type="project" value="InterPro"/>
</dbReference>
<accession>A0A401TCA8</accession>
<dbReference type="PANTHER" id="PTHR32297:SF1">
    <property type="entry name" value="SODIUM CHANNEL MODIFIER 1"/>
    <property type="match status" value="1"/>
</dbReference>
<feature type="non-terminal residue" evidence="1">
    <location>
        <position position="82"/>
    </location>
</feature>
<dbReference type="Proteomes" id="UP000287033">
    <property type="component" value="Unassembled WGS sequence"/>
</dbReference>
<dbReference type="GO" id="GO:0005634">
    <property type="term" value="C:nucleus"/>
    <property type="evidence" value="ECO:0007669"/>
    <property type="project" value="TreeGrafter"/>
</dbReference>
<dbReference type="OrthoDB" id="1924550at2759"/>
<keyword evidence="2" id="KW-1185">Reference proteome</keyword>
<dbReference type="InterPro" id="IPR033570">
    <property type="entry name" value="SCNM1"/>
</dbReference>
<organism evidence="1 2">
    <name type="scientific">Chiloscyllium punctatum</name>
    <name type="common">Brownbanded bambooshark</name>
    <name type="synonym">Hemiscyllium punctatum</name>
    <dbReference type="NCBI Taxonomy" id="137246"/>
    <lineage>
        <taxon>Eukaryota</taxon>
        <taxon>Metazoa</taxon>
        <taxon>Chordata</taxon>
        <taxon>Craniata</taxon>
        <taxon>Vertebrata</taxon>
        <taxon>Chondrichthyes</taxon>
        <taxon>Elasmobranchii</taxon>
        <taxon>Galeomorphii</taxon>
        <taxon>Galeoidea</taxon>
        <taxon>Orectolobiformes</taxon>
        <taxon>Hemiscylliidae</taxon>
        <taxon>Chiloscyllium</taxon>
    </lineage>
</organism>
<proteinExistence type="predicted"/>
<protein>
    <submittedName>
        <fullName evidence="1">Uncharacterized protein</fullName>
    </submittedName>
</protein>
<evidence type="ECO:0000313" key="2">
    <source>
        <dbReference type="Proteomes" id="UP000287033"/>
    </source>
</evidence>
<gene>
    <name evidence="1" type="ORF">chiPu_0024383</name>
</gene>
<sequence>MTPYLLATCETTTPTIPGVCWSTDLGLPNKERPQAGLAGLPSMAFKREGDDLSQLNVLRKRRVADLLASYIPEDEAVLMRNG</sequence>
<dbReference type="PANTHER" id="PTHR32297">
    <property type="entry name" value="SODIUM CHANNEL MODIFIER 1"/>
    <property type="match status" value="1"/>
</dbReference>
<dbReference type="AlphaFoldDB" id="A0A401TCA8"/>
<name>A0A401TCA8_CHIPU</name>
<evidence type="ECO:0000313" key="1">
    <source>
        <dbReference type="EMBL" id="GCC40262.1"/>
    </source>
</evidence>
<dbReference type="STRING" id="137246.A0A401TCA8"/>
<reference evidence="1 2" key="1">
    <citation type="journal article" date="2018" name="Nat. Ecol. Evol.">
        <title>Shark genomes provide insights into elasmobranch evolution and the origin of vertebrates.</title>
        <authorList>
            <person name="Hara Y"/>
            <person name="Yamaguchi K"/>
            <person name="Onimaru K"/>
            <person name="Kadota M"/>
            <person name="Koyanagi M"/>
            <person name="Keeley SD"/>
            <person name="Tatsumi K"/>
            <person name="Tanaka K"/>
            <person name="Motone F"/>
            <person name="Kageyama Y"/>
            <person name="Nozu R"/>
            <person name="Adachi N"/>
            <person name="Nishimura O"/>
            <person name="Nakagawa R"/>
            <person name="Tanegashima C"/>
            <person name="Kiyatake I"/>
            <person name="Matsumoto R"/>
            <person name="Murakumo K"/>
            <person name="Nishida K"/>
            <person name="Terakita A"/>
            <person name="Kuratani S"/>
            <person name="Sato K"/>
            <person name="Hyodo S Kuraku.S."/>
        </authorList>
    </citation>
    <scope>NUCLEOTIDE SEQUENCE [LARGE SCALE GENOMIC DNA]</scope>
</reference>
<comment type="caution">
    <text evidence="1">The sequence shown here is derived from an EMBL/GenBank/DDBJ whole genome shotgun (WGS) entry which is preliminary data.</text>
</comment>